<comment type="catalytic activity">
    <reaction evidence="7">
        <text>dimethylallyl diphosphate + ATP = N(6)-(dimethylallyl)adenosine 5'-triphosphate + diphosphate</text>
        <dbReference type="Rhea" id="RHEA:36331"/>
        <dbReference type="ChEBI" id="CHEBI:30616"/>
        <dbReference type="ChEBI" id="CHEBI:33019"/>
        <dbReference type="ChEBI" id="CHEBI:57623"/>
        <dbReference type="ChEBI" id="CHEBI:73532"/>
        <dbReference type="EC" id="2.5.1.112"/>
    </reaction>
</comment>
<evidence type="ECO:0000256" key="7">
    <source>
        <dbReference type="ARBA" id="ARBA00051744"/>
    </source>
</evidence>
<evidence type="ECO:0000256" key="4">
    <source>
        <dbReference type="ARBA" id="ARBA00022741"/>
    </source>
</evidence>
<dbReference type="GO" id="GO:0052381">
    <property type="term" value="F:tRNA dimethylallyltransferase activity"/>
    <property type="evidence" value="ECO:0007669"/>
    <property type="project" value="TreeGrafter"/>
</dbReference>
<evidence type="ECO:0000256" key="3">
    <source>
        <dbReference type="ARBA" id="ARBA00022712"/>
    </source>
</evidence>
<keyword evidence="2" id="KW-0808">Transferase</keyword>
<evidence type="ECO:0000256" key="5">
    <source>
        <dbReference type="ARBA" id="ARBA00022840"/>
    </source>
</evidence>
<dbReference type="GO" id="GO:0009824">
    <property type="term" value="F:AMP dimethylallyltransferase activity"/>
    <property type="evidence" value="ECO:0007669"/>
    <property type="project" value="UniProtKB-ARBA"/>
</dbReference>
<evidence type="ECO:0000256" key="9">
    <source>
        <dbReference type="ARBA" id="ARBA00055191"/>
    </source>
</evidence>
<evidence type="ECO:0000256" key="10">
    <source>
        <dbReference type="ARBA" id="ARBA00066838"/>
    </source>
</evidence>
<name>A0A2Z6N7F0_TRISU</name>
<proteinExistence type="inferred from homology"/>
<dbReference type="GO" id="GO:0005524">
    <property type="term" value="F:ATP binding"/>
    <property type="evidence" value="ECO:0007669"/>
    <property type="project" value="UniProtKB-KW"/>
</dbReference>
<dbReference type="FunFam" id="1.10.287.890:FF:000002">
    <property type="entry name" value="Adenylate isopentenyltransferase 5, chloroplastic"/>
    <property type="match status" value="1"/>
</dbReference>
<evidence type="ECO:0000313" key="12">
    <source>
        <dbReference type="Proteomes" id="UP000242715"/>
    </source>
</evidence>
<evidence type="ECO:0000256" key="8">
    <source>
        <dbReference type="ARBA" id="ARBA00052386"/>
    </source>
</evidence>
<dbReference type="EMBL" id="DF973824">
    <property type="protein sequence ID" value="GAU40778.1"/>
    <property type="molecule type" value="Genomic_DNA"/>
</dbReference>
<dbReference type="InterPro" id="IPR027417">
    <property type="entry name" value="P-loop_NTPase"/>
</dbReference>
<dbReference type="Pfam" id="PF01715">
    <property type="entry name" value="IPPT"/>
    <property type="match status" value="2"/>
</dbReference>
<dbReference type="GO" id="GO:0009691">
    <property type="term" value="P:cytokinin biosynthetic process"/>
    <property type="evidence" value="ECO:0007669"/>
    <property type="project" value="UniProtKB-KW"/>
</dbReference>
<organism evidence="11 12">
    <name type="scientific">Trifolium subterraneum</name>
    <name type="common">Subterranean clover</name>
    <dbReference type="NCBI Taxonomy" id="3900"/>
    <lineage>
        <taxon>Eukaryota</taxon>
        <taxon>Viridiplantae</taxon>
        <taxon>Streptophyta</taxon>
        <taxon>Embryophyta</taxon>
        <taxon>Tracheophyta</taxon>
        <taxon>Spermatophyta</taxon>
        <taxon>Magnoliopsida</taxon>
        <taxon>eudicotyledons</taxon>
        <taxon>Gunneridae</taxon>
        <taxon>Pentapetalae</taxon>
        <taxon>rosids</taxon>
        <taxon>fabids</taxon>
        <taxon>Fabales</taxon>
        <taxon>Fabaceae</taxon>
        <taxon>Papilionoideae</taxon>
        <taxon>50 kb inversion clade</taxon>
        <taxon>NPAAA clade</taxon>
        <taxon>Hologalegina</taxon>
        <taxon>IRL clade</taxon>
        <taxon>Trifolieae</taxon>
        <taxon>Trifolium</taxon>
    </lineage>
</organism>
<dbReference type="EC" id="2.5.1.112" evidence="10"/>
<dbReference type="PANTHER" id="PTHR11088">
    <property type="entry name" value="TRNA DIMETHYLALLYLTRANSFERASE"/>
    <property type="match status" value="1"/>
</dbReference>
<comment type="function">
    <text evidence="9">Involved in cytokinin biosynthesis. Catalyzes the transfer of an isopentenyl group from dimethylallyl diphosphate (DMAPP) to ATP and ADP.</text>
</comment>
<keyword evidence="4" id="KW-0547">Nucleotide-binding</keyword>
<sequence length="416" mass="47350">MTISMSMCRLIRQPLISNVPCSGQKLNMRQIQKENVVLVMGSTGTGKSKLSIDLANYFPSEIINSDKIQIYEGLDLVTNKITKEEQKGIPHHLLGTHNPNIEFTSNDFREKSTSAIDSITGREHLPIIVGGSNSYLEALVDDDDYNFRSRYNFCCLWVDVSMPILHSYIDQRVDQMFNSGMVNELRPFYNPNGDYSKGIRKAIGVPEFDEYFRKESFVDDETNKMLLEKALSEMKMNTWKLARKQLGKINWLKNVKRWNIHRLDATPVFEKHGKEADETWKKIVAEPSAMIVAQFLYNSRNSANVVNSSSNLRVPISQTDLMAAATLNKSVSVADMFSLGWGVAGEAWEWRRPLRAWEEEMLGECQTLLLTVSLQDHYSDSWQWQPDLVDGYTVRGAYQLLTEQGTVPLDEAAGLI</sequence>
<evidence type="ECO:0000256" key="1">
    <source>
        <dbReference type="ARBA" id="ARBA00005842"/>
    </source>
</evidence>
<comment type="catalytic activity">
    <reaction evidence="8">
        <text>dimethylallyl diphosphate + ADP = N(6)-(dimethylallyl)adenosine 5'-diphosphate + diphosphate</text>
        <dbReference type="Rhea" id="RHEA:36327"/>
        <dbReference type="ChEBI" id="CHEBI:33019"/>
        <dbReference type="ChEBI" id="CHEBI:57623"/>
        <dbReference type="ChEBI" id="CHEBI:73533"/>
        <dbReference type="ChEBI" id="CHEBI:456216"/>
        <dbReference type="EC" id="2.5.1.112"/>
    </reaction>
</comment>
<accession>A0A2Z6N7F0</accession>
<keyword evidence="3" id="KW-0203">Cytokinin biosynthesis</keyword>
<evidence type="ECO:0000256" key="2">
    <source>
        <dbReference type="ARBA" id="ARBA00022679"/>
    </source>
</evidence>
<keyword evidence="12" id="KW-1185">Reference proteome</keyword>
<dbReference type="PANTHER" id="PTHR11088:SF91">
    <property type="entry name" value="ADENYLATE ISOPENTENYLTRANSFERASE 3, CHLOROPLASTIC"/>
    <property type="match status" value="1"/>
</dbReference>
<dbReference type="GO" id="GO:0006400">
    <property type="term" value="P:tRNA modification"/>
    <property type="evidence" value="ECO:0007669"/>
    <property type="project" value="TreeGrafter"/>
</dbReference>
<dbReference type="Gene3D" id="1.10.287.890">
    <property type="entry name" value="Crystal structure of tRNA isopentenylpyrophosphate transferase (bh2366) domain"/>
    <property type="match status" value="1"/>
</dbReference>
<dbReference type="GO" id="GO:0052622">
    <property type="term" value="F:ATP/ADP dimethylallyltransferase activity"/>
    <property type="evidence" value="ECO:0007669"/>
    <property type="project" value="UniProtKB-EC"/>
</dbReference>
<dbReference type="OrthoDB" id="775260at2759"/>
<comment type="similarity">
    <text evidence="1">Belongs to the IPP transferase family.</text>
</comment>
<dbReference type="Gene3D" id="3.40.50.300">
    <property type="entry name" value="P-loop containing nucleotide triphosphate hydrolases"/>
    <property type="match status" value="1"/>
</dbReference>
<dbReference type="Proteomes" id="UP000242715">
    <property type="component" value="Unassembled WGS sequence"/>
</dbReference>
<dbReference type="InterPro" id="IPR039657">
    <property type="entry name" value="Dimethylallyltransferase"/>
</dbReference>
<reference evidence="12" key="1">
    <citation type="journal article" date="2017" name="Front. Plant Sci.">
        <title>Climate Clever Clovers: New Paradigm to Reduce the Environmental Footprint of Ruminants by Breeding Low Methanogenic Forages Utilizing Haplotype Variation.</title>
        <authorList>
            <person name="Kaur P."/>
            <person name="Appels R."/>
            <person name="Bayer P.E."/>
            <person name="Keeble-Gagnere G."/>
            <person name="Wang J."/>
            <person name="Hirakawa H."/>
            <person name="Shirasawa K."/>
            <person name="Vercoe P."/>
            <person name="Stefanova K."/>
            <person name="Durmic Z."/>
            <person name="Nichols P."/>
            <person name="Revell C."/>
            <person name="Isobe S.N."/>
            <person name="Edwards D."/>
            <person name="Erskine W."/>
        </authorList>
    </citation>
    <scope>NUCLEOTIDE SEQUENCE [LARGE SCALE GENOMIC DNA]</scope>
    <source>
        <strain evidence="12">cv. Daliak</strain>
    </source>
</reference>
<keyword evidence="5" id="KW-0067">ATP-binding</keyword>
<keyword evidence="6" id="KW-0809">Transit peptide</keyword>
<dbReference type="AlphaFoldDB" id="A0A2Z6N7F0"/>
<dbReference type="GO" id="GO:0005739">
    <property type="term" value="C:mitochondrion"/>
    <property type="evidence" value="ECO:0007669"/>
    <property type="project" value="TreeGrafter"/>
</dbReference>
<dbReference type="SUPFAM" id="SSF52540">
    <property type="entry name" value="P-loop containing nucleoside triphosphate hydrolases"/>
    <property type="match status" value="1"/>
</dbReference>
<evidence type="ECO:0000313" key="11">
    <source>
        <dbReference type="EMBL" id="GAU40778.1"/>
    </source>
</evidence>
<evidence type="ECO:0000256" key="6">
    <source>
        <dbReference type="ARBA" id="ARBA00022946"/>
    </source>
</evidence>
<protein>
    <recommendedName>
        <fullName evidence="10">adenylate dimethylallyltransferase (ADP/ATP-dependent)</fullName>
        <ecNumber evidence="10">2.5.1.112</ecNumber>
    </recommendedName>
</protein>
<gene>
    <name evidence="11" type="ORF">TSUD_26580</name>
</gene>